<proteinExistence type="predicted"/>
<feature type="compositionally biased region" description="Polar residues" evidence="1">
    <location>
        <begin position="59"/>
        <end position="70"/>
    </location>
</feature>
<sequence length="140" mass="14935">MREHNRPRSPKVTLDLEFQHMQMSSLRTKNTAADNRACDIQTAPQDTGGSLAAGGAQHPQKTGAAQGQGQVESKGCFPVRVCGSSASKAFSRESLCIDGSLTTTEASGLVKFITKKKKTKHSRMPLRTASLMEAEDVTGG</sequence>
<organism evidence="2 3">
    <name type="scientific">Saguinus oedipus</name>
    <name type="common">Cotton-top tamarin</name>
    <name type="synonym">Oedipomidas oedipus</name>
    <dbReference type="NCBI Taxonomy" id="9490"/>
    <lineage>
        <taxon>Eukaryota</taxon>
        <taxon>Metazoa</taxon>
        <taxon>Chordata</taxon>
        <taxon>Craniata</taxon>
        <taxon>Vertebrata</taxon>
        <taxon>Euteleostomi</taxon>
        <taxon>Mammalia</taxon>
        <taxon>Eutheria</taxon>
        <taxon>Euarchontoglires</taxon>
        <taxon>Primates</taxon>
        <taxon>Haplorrhini</taxon>
        <taxon>Platyrrhini</taxon>
        <taxon>Cebidae</taxon>
        <taxon>Callitrichinae</taxon>
        <taxon>Saguinus</taxon>
    </lineage>
</organism>
<keyword evidence="3" id="KW-1185">Reference proteome</keyword>
<reference evidence="2 3" key="1">
    <citation type="submission" date="2023-05" db="EMBL/GenBank/DDBJ databases">
        <title>B98-5 Cell Line De Novo Hybrid Assembly: An Optical Mapping Approach.</title>
        <authorList>
            <person name="Kananen K."/>
            <person name="Auerbach J.A."/>
            <person name="Kautto E."/>
            <person name="Blachly J.S."/>
        </authorList>
    </citation>
    <scope>NUCLEOTIDE SEQUENCE [LARGE SCALE GENOMIC DNA]</scope>
    <source>
        <strain evidence="2">B95-8</strain>
        <tissue evidence="2">Cell line</tissue>
    </source>
</reference>
<evidence type="ECO:0000256" key="1">
    <source>
        <dbReference type="SAM" id="MobiDB-lite"/>
    </source>
</evidence>
<dbReference type="Proteomes" id="UP001266305">
    <property type="component" value="Unassembled WGS sequence"/>
</dbReference>
<dbReference type="EMBL" id="JASSZA010000008">
    <property type="protein sequence ID" value="KAK2104999.1"/>
    <property type="molecule type" value="Genomic_DNA"/>
</dbReference>
<gene>
    <name evidence="2" type="ORF">P7K49_018855</name>
</gene>
<evidence type="ECO:0000313" key="3">
    <source>
        <dbReference type="Proteomes" id="UP001266305"/>
    </source>
</evidence>
<accession>A0ABQ9V6J8</accession>
<evidence type="ECO:0000313" key="2">
    <source>
        <dbReference type="EMBL" id="KAK2104999.1"/>
    </source>
</evidence>
<name>A0ABQ9V6J8_SAGOE</name>
<feature type="region of interest" description="Disordered" evidence="1">
    <location>
        <begin position="41"/>
        <end position="70"/>
    </location>
</feature>
<protein>
    <submittedName>
        <fullName evidence="2">Uncharacterized protein</fullName>
    </submittedName>
</protein>
<comment type="caution">
    <text evidence="2">The sequence shown here is derived from an EMBL/GenBank/DDBJ whole genome shotgun (WGS) entry which is preliminary data.</text>
</comment>